<proteinExistence type="predicted"/>
<sequence length="80" mass="9683">MSIFVKKAFSRKFQNFLNYRPACFAKNGEKLCQRKLPSSWRNKWPLSWHYIYVYTMGSFPSRILFQPIFESFLCYITDIP</sequence>
<gene>
    <name evidence="1" type="ORF">T4B_15034</name>
</gene>
<organism evidence="1 2">
    <name type="scientific">Trichinella pseudospiralis</name>
    <name type="common">Parasitic roundworm</name>
    <dbReference type="NCBI Taxonomy" id="6337"/>
    <lineage>
        <taxon>Eukaryota</taxon>
        <taxon>Metazoa</taxon>
        <taxon>Ecdysozoa</taxon>
        <taxon>Nematoda</taxon>
        <taxon>Enoplea</taxon>
        <taxon>Dorylaimia</taxon>
        <taxon>Trichinellida</taxon>
        <taxon>Trichinellidae</taxon>
        <taxon>Trichinella</taxon>
    </lineage>
</organism>
<dbReference type="Proteomes" id="UP000054805">
    <property type="component" value="Unassembled WGS sequence"/>
</dbReference>
<comment type="caution">
    <text evidence="1">The sequence shown here is derived from an EMBL/GenBank/DDBJ whole genome shotgun (WGS) entry which is preliminary data.</text>
</comment>
<evidence type="ECO:0000313" key="1">
    <source>
        <dbReference type="EMBL" id="KRY96643.1"/>
    </source>
</evidence>
<name>A0A0V1GFS0_TRIPS</name>
<dbReference type="EMBL" id="JYDS01003015">
    <property type="protein sequence ID" value="KRY96643.1"/>
    <property type="molecule type" value="Genomic_DNA"/>
</dbReference>
<dbReference type="AlphaFoldDB" id="A0A0V1GFS0"/>
<keyword evidence="2" id="KW-1185">Reference proteome</keyword>
<accession>A0A0V1GFS0</accession>
<protein>
    <submittedName>
        <fullName evidence="1">Uncharacterized protein</fullName>
    </submittedName>
</protein>
<evidence type="ECO:0000313" key="2">
    <source>
        <dbReference type="Proteomes" id="UP000054805"/>
    </source>
</evidence>
<reference evidence="1 2" key="1">
    <citation type="submission" date="2015-01" db="EMBL/GenBank/DDBJ databases">
        <title>Evolution of Trichinella species and genotypes.</title>
        <authorList>
            <person name="Korhonen P.K."/>
            <person name="Edoardo P."/>
            <person name="Giuseppe L.R."/>
            <person name="Gasser R.B."/>
        </authorList>
    </citation>
    <scope>NUCLEOTIDE SEQUENCE [LARGE SCALE GENOMIC DNA]</scope>
    <source>
        <strain evidence="1">ISS588</strain>
    </source>
</reference>